<gene>
    <name evidence="6" type="ORF">DEO72_LG11g3628</name>
</gene>
<dbReference type="GO" id="GO:0003700">
    <property type="term" value="F:DNA-binding transcription factor activity"/>
    <property type="evidence" value="ECO:0007669"/>
    <property type="project" value="InterPro"/>
</dbReference>
<dbReference type="AlphaFoldDB" id="A0A4D6NUG0"/>
<dbReference type="InterPro" id="IPR044636">
    <property type="entry name" value="RADIALIS-like"/>
</dbReference>
<dbReference type="PROSITE" id="PS51293">
    <property type="entry name" value="SANT"/>
    <property type="match status" value="1"/>
</dbReference>
<dbReference type="InterPro" id="IPR001005">
    <property type="entry name" value="SANT/Myb"/>
</dbReference>
<dbReference type="PANTHER" id="PTHR43952">
    <property type="entry name" value="MYB FAMILY TRANSCRIPTION FACTOR-RELATED"/>
    <property type="match status" value="1"/>
</dbReference>
<dbReference type="SMART" id="SM00717">
    <property type="entry name" value="SANT"/>
    <property type="match status" value="1"/>
</dbReference>
<feature type="domain" description="SANT" evidence="5">
    <location>
        <begin position="2"/>
        <end position="57"/>
    </location>
</feature>
<keyword evidence="3" id="KW-0804">Transcription</keyword>
<protein>
    <recommendedName>
        <fullName evidence="5">SANT domain-containing protein</fullName>
    </recommendedName>
</protein>
<evidence type="ECO:0000313" key="6">
    <source>
        <dbReference type="EMBL" id="QCE16611.1"/>
    </source>
</evidence>
<evidence type="ECO:0000256" key="2">
    <source>
        <dbReference type="ARBA" id="ARBA00023015"/>
    </source>
</evidence>
<dbReference type="Pfam" id="PF00249">
    <property type="entry name" value="Myb_DNA-binding"/>
    <property type="match status" value="1"/>
</dbReference>
<comment type="subcellular location">
    <subcellularLocation>
        <location evidence="1">Nucleus</location>
    </subcellularLocation>
</comment>
<keyword evidence="2" id="KW-0805">Transcription regulation</keyword>
<proteinExistence type="predicted"/>
<evidence type="ECO:0000256" key="1">
    <source>
        <dbReference type="ARBA" id="ARBA00004123"/>
    </source>
</evidence>
<dbReference type="InterPro" id="IPR009057">
    <property type="entry name" value="Homeodomain-like_sf"/>
</dbReference>
<dbReference type="GO" id="GO:0005634">
    <property type="term" value="C:nucleus"/>
    <property type="evidence" value="ECO:0007669"/>
    <property type="project" value="UniProtKB-SubCell"/>
</dbReference>
<evidence type="ECO:0000256" key="4">
    <source>
        <dbReference type="ARBA" id="ARBA00023242"/>
    </source>
</evidence>
<reference evidence="6 7" key="1">
    <citation type="submission" date="2019-04" db="EMBL/GenBank/DDBJ databases">
        <title>An improved genome assembly and genetic linkage map for asparagus bean, Vigna unguiculata ssp. sesquipedialis.</title>
        <authorList>
            <person name="Xia Q."/>
            <person name="Zhang R."/>
            <person name="Dong Y."/>
        </authorList>
    </citation>
    <scope>NUCLEOTIDE SEQUENCE [LARGE SCALE GENOMIC DNA]</scope>
    <source>
        <tissue evidence="6">Leaf</tissue>
    </source>
</reference>
<dbReference type="InterPro" id="IPR017884">
    <property type="entry name" value="SANT_dom"/>
</dbReference>
<sequence length="139" mass="15913">MASSQGWTPKQNKRFENALAIFDKDTPDRWHNLARAVGGKTVEDVKRHYEKLVEDVKQIEEGHVPLPNYRSVATMASSIRGYGYMDEQNRLLFPQPLSGFYLLQCTVVSKLHICYRDEGSESALKVDLAVIWWMLGLVL</sequence>
<organism evidence="6 7">
    <name type="scientific">Vigna unguiculata</name>
    <name type="common">Cowpea</name>
    <dbReference type="NCBI Taxonomy" id="3917"/>
    <lineage>
        <taxon>Eukaryota</taxon>
        <taxon>Viridiplantae</taxon>
        <taxon>Streptophyta</taxon>
        <taxon>Embryophyta</taxon>
        <taxon>Tracheophyta</taxon>
        <taxon>Spermatophyta</taxon>
        <taxon>Magnoliopsida</taxon>
        <taxon>eudicotyledons</taxon>
        <taxon>Gunneridae</taxon>
        <taxon>Pentapetalae</taxon>
        <taxon>rosids</taxon>
        <taxon>fabids</taxon>
        <taxon>Fabales</taxon>
        <taxon>Fabaceae</taxon>
        <taxon>Papilionoideae</taxon>
        <taxon>50 kb inversion clade</taxon>
        <taxon>NPAAA clade</taxon>
        <taxon>indigoferoid/millettioid clade</taxon>
        <taxon>Phaseoleae</taxon>
        <taxon>Vigna</taxon>
    </lineage>
</organism>
<name>A0A4D6NUG0_VIGUN</name>
<dbReference type="PANTHER" id="PTHR43952:SF72">
    <property type="entry name" value="MYB-LIKE DOMAIN-CONTAINING PROTEIN"/>
    <property type="match status" value="1"/>
</dbReference>
<accession>A0A4D6NUG0</accession>
<keyword evidence="7" id="KW-1185">Reference proteome</keyword>
<evidence type="ECO:0000313" key="7">
    <source>
        <dbReference type="Proteomes" id="UP000501690"/>
    </source>
</evidence>
<evidence type="ECO:0000259" key="5">
    <source>
        <dbReference type="PROSITE" id="PS51293"/>
    </source>
</evidence>
<dbReference type="Gene3D" id="1.10.10.60">
    <property type="entry name" value="Homeodomain-like"/>
    <property type="match status" value="1"/>
</dbReference>
<dbReference type="FunFam" id="1.10.10.60:FF:000154">
    <property type="entry name" value="Transcription factor SRM1"/>
    <property type="match status" value="1"/>
</dbReference>
<evidence type="ECO:0000256" key="3">
    <source>
        <dbReference type="ARBA" id="ARBA00023163"/>
    </source>
</evidence>
<dbReference type="CDD" id="cd00167">
    <property type="entry name" value="SANT"/>
    <property type="match status" value="1"/>
</dbReference>
<keyword evidence="4" id="KW-0539">Nucleus</keyword>
<dbReference type="SUPFAM" id="SSF46689">
    <property type="entry name" value="Homeodomain-like"/>
    <property type="match status" value="1"/>
</dbReference>
<dbReference type="EMBL" id="CP039355">
    <property type="protein sequence ID" value="QCE16611.1"/>
    <property type="molecule type" value="Genomic_DNA"/>
</dbReference>
<dbReference type="Proteomes" id="UP000501690">
    <property type="component" value="Linkage Group LG11"/>
</dbReference>